<reference evidence="2 3" key="1">
    <citation type="submission" date="2022-01" db="EMBL/GenBank/DDBJ databases">
        <title>A chromosomal length assembly of Cordylochernes scorpioides.</title>
        <authorList>
            <person name="Zeh D."/>
            <person name="Zeh J."/>
        </authorList>
    </citation>
    <scope>NUCLEOTIDE SEQUENCE [LARGE SCALE GENOMIC DNA]</scope>
    <source>
        <strain evidence="2">IN4F17</strain>
        <tissue evidence="2">Whole Body</tissue>
    </source>
</reference>
<evidence type="ECO:0000313" key="2">
    <source>
        <dbReference type="EMBL" id="UYV60643.1"/>
    </source>
</evidence>
<proteinExistence type="predicted"/>
<name>A0ABY6JYC9_9ARAC</name>
<evidence type="ECO:0000256" key="1">
    <source>
        <dbReference type="SAM" id="MobiDB-lite"/>
    </source>
</evidence>
<protein>
    <submittedName>
        <fullName evidence="2">Uncharacterized protein</fullName>
    </submittedName>
</protein>
<feature type="region of interest" description="Disordered" evidence="1">
    <location>
        <begin position="33"/>
        <end position="137"/>
    </location>
</feature>
<evidence type="ECO:0000313" key="3">
    <source>
        <dbReference type="Proteomes" id="UP001235939"/>
    </source>
</evidence>
<dbReference type="EMBL" id="CP092863">
    <property type="protein sequence ID" value="UYV60643.1"/>
    <property type="molecule type" value="Genomic_DNA"/>
</dbReference>
<feature type="compositionally biased region" description="Polar residues" evidence="1">
    <location>
        <begin position="88"/>
        <end position="100"/>
    </location>
</feature>
<gene>
    <name evidence="2" type="ORF">LAZ67_1001750</name>
</gene>
<accession>A0ABY6JYC9</accession>
<organism evidence="2 3">
    <name type="scientific">Cordylochernes scorpioides</name>
    <dbReference type="NCBI Taxonomy" id="51811"/>
    <lineage>
        <taxon>Eukaryota</taxon>
        <taxon>Metazoa</taxon>
        <taxon>Ecdysozoa</taxon>
        <taxon>Arthropoda</taxon>
        <taxon>Chelicerata</taxon>
        <taxon>Arachnida</taxon>
        <taxon>Pseudoscorpiones</taxon>
        <taxon>Cheliferoidea</taxon>
        <taxon>Chernetidae</taxon>
        <taxon>Cordylochernes</taxon>
    </lineage>
</organism>
<sequence length="273" mass="30835">MPQTSKVQILTCSSPPPREWYIKTSVLAELSQSLHRRREPLSVLARTTSSPCKTKSRQDDHNEGDHNEEGRKSVQIEARKSKVGGTSPPVQRNDQAISPQRHSRRSRKISRAREIARSRTQNKHKKDKETSDKQHRTPHYEVNDLVLVKIIDIPTQYCLSELLLEWIWSRCILRQTAVGSQVKFDDIFPSPSLILMCFPSCSIMLIPAPPLLRVMSSGPLSQLKVEAVGGGYCDGVHRLFYCLVIFSRLSSLTGMPPSLRGSWRSRSHGVCSP</sequence>
<feature type="compositionally biased region" description="Basic and acidic residues" evidence="1">
    <location>
        <begin position="56"/>
        <end position="80"/>
    </location>
</feature>
<feature type="compositionally biased region" description="Basic and acidic residues" evidence="1">
    <location>
        <begin position="127"/>
        <end position="137"/>
    </location>
</feature>
<dbReference type="Proteomes" id="UP001235939">
    <property type="component" value="Chromosome 01"/>
</dbReference>
<feature type="compositionally biased region" description="Basic residues" evidence="1">
    <location>
        <begin position="101"/>
        <end position="110"/>
    </location>
</feature>
<keyword evidence="3" id="KW-1185">Reference proteome</keyword>